<evidence type="ECO:0000256" key="1">
    <source>
        <dbReference type="SAM" id="SignalP"/>
    </source>
</evidence>
<sequence>MESMQLPSRFVFFLFLFIASFVWVFPDMAMAQATTDPLEVKALNRVFQQWNLAAPPNEWNISGEPCSGVALSTASIDEAGYKPYIRCVCFYDNGSTCHITQLRIYSLNVVGSIPKELWSLSYLTYLNLESPNRMHARSLQVGVMDLTECRHNNADTASSDNGRCYSISVQFCLVNLE</sequence>
<evidence type="ECO:0000313" key="2">
    <source>
        <dbReference type="EMBL" id="KAF7848453.1"/>
    </source>
</evidence>
<proteinExistence type="predicted"/>
<comment type="caution">
    <text evidence="2">The sequence shown here is derived from an EMBL/GenBank/DDBJ whole genome shotgun (WGS) entry which is preliminary data.</text>
</comment>
<reference evidence="2" key="1">
    <citation type="submission" date="2020-05" db="EMBL/GenBank/DDBJ databases">
        <title>WGS assembly of Corymbia citriodora subspecies variegata.</title>
        <authorList>
            <person name="Barry K."/>
            <person name="Hundley H."/>
            <person name="Shu S."/>
            <person name="Jenkins J."/>
            <person name="Grimwood J."/>
            <person name="Baten A."/>
        </authorList>
    </citation>
    <scope>NUCLEOTIDE SEQUENCE</scope>
    <source>
        <strain evidence="2">CV2-018</strain>
    </source>
</reference>
<feature type="signal peptide" evidence="1">
    <location>
        <begin position="1"/>
        <end position="31"/>
    </location>
</feature>
<gene>
    <name evidence="2" type="ORF">BT93_L1936</name>
</gene>
<name>A0A8T0CLK3_CORYI</name>
<accession>A0A8T0CLK3</accession>
<dbReference type="Gene3D" id="3.80.10.10">
    <property type="entry name" value="Ribonuclease Inhibitor"/>
    <property type="match status" value="1"/>
</dbReference>
<organism evidence="2 3">
    <name type="scientific">Corymbia citriodora subsp. variegata</name>
    <dbReference type="NCBI Taxonomy" id="360336"/>
    <lineage>
        <taxon>Eukaryota</taxon>
        <taxon>Viridiplantae</taxon>
        <taxon>Streptophyta</taxon>
        <taxon>Embryophyta</taxon>
        <taxon>Tracheophyta</taxon>
        <taxon>Spermatophyta</taxon>
        <taxon>Magnoliopsida</taxon>
        <taxon>eudicotyledons</taxon>
        <taxon>Gunneridae</taxon>
        <taxon>Pentapetalae</taxon>
        <taxon>rosids</taxon>
        <taxon>malvids</taxon>
        <taxon>Myrtales</taxon>
        <taxon>Myrtaceae</taxon>
        <taxon>Myrtoideae</taxon>
        <taxon>Eucalypteae</taxon>
        <taxon>Corymbia</taxon>
    </lineage>
</organism>
<dbReference type="InterPro" id="IPR032675">
    <property type="entry name" value="LRR_dom_sf"/>
</dbReference>
<keyword evidence="3" id="KW-1185">Reference proteome</keyword>
<dbReference type="Gramene" id="rna-gnl|WGS:JABURB|Cocit.L1936.1">
    <property type="protein sequence ID" value="cds-KAF7848453.1"/>
    <property type="gene ID" value="gene-BT93_L1936"/>
</dbReference>
<dbReference type="AlphaFoldDB" id="A0A8T0CLK3"/>
<evidence type="ECO:0000313" key="3">
    <source>
        <dbReference type="Proteomes" id="UP000806378"/>
    </source>
</evidence>
<dbReference type="EMBL" id="MU090115">
    <property type="protein sequence ID" value="KAF7848453.1"/>
    <property type="molecule type" value="Genomic_DNA"/>
</dbReference>
<dbReference type="OrthoDB" id="676979at2759"/>
<dbReference type="Proteomes" id="UP000806378">
    <property type="component" value="Unassembled WGS sequence"/>
</dbReference>
<protein>
    <submittedName>
        <fullName evidence="2">Uncharacterized protein</fullName>
    </submittedName>
</protein>
<keyword evidence="1" id="KW-0732">Signal</keyword>
<feature type="chain" id="PRO_5035930193" evidence="1">
    <location>
        <begin position="32"/>
        <end position="177"/>
    </location>
</feature>